<dbReference type="InterPro" id="IPR034660">
    <property type="entry name" value="DinB/YfiT-like"/>
</dbReference>
<dbReference type="PANTHER" id="PTHR40758">
    <property type="entry name" value="CONSERVED PROTEIN"/>
    <property type="match status" value="1"/>
</dbReference>
<dbReference type="PANTHER" id="PTHR40758:SF1">
    <property type="entry name" value="CONSERVED PROTEIN"/>
    <property type="match status" value="1"/>
</dbReference>
<dbReference type="Pfam" id="PF11716">
    <property type="entry name" value="MDMPI_N"/>
    <property type="match status" value="1"/>
</dbReference>
<dbReference type="Pfam" id="PF07398">
    <property type="entry name" value="MDMPI_C"/>
    <property type="match status" value="1"/>
</dbReference>
<dbReference type="SUPFAM" id="SSF109854">
    <property type="entry name" value="DinB/YfiT-like putative metalloenzymes"/>
    <property type="match status" value="1"/>
</dbReference>
<dbReference type="InterPro" id="IPR010872">
    <property type="entry name" value="MDMPI_C-term_domain"/>
</dbReference>
<evidence type="ECO:0000313" key="4">
    <source>
        <dbReference type="Proteomes" id="UP000548476"/>
    </source>
</evidence>
<evidence type="ECO:0000259" key="1">
    <source>
        <dbReference type="Pfam" id="PF07398"/>
    </source>
</evidence>
<dbReference type="GO" id="GO:0005886">
    <property type="term" value="C:plasma membrane"/>
    <property type="evidence" value="ECO:0007669"/>
    <property type="project" value="TreeGrafter"/>
</dbReference>
<dbReference type="GO" id="GO:0046872">
    <property type="term" value="F:metal ion binding"/>
    <property type="evidence" value="ECO:0007669"/>
    <property type="project" value="InterPro"/>
</dbReference>
<protein>
    <submittedName>
        <fullName evidence="3">Uncharacterized protein (TIGR03083 family)</fullName>
    </submittedName>
</protein>
<dbReference type="EMBL" id="JACHGT010000011">
    <property type="protein sequence ID" value="MBB6037233.1"/>
    <property type="molecule type" value="Genomic_DNA"/>
</dbReference>
<name>A0A841FQX8_9ACTN</name>
<evidence type="ECO:0000259" key="2">
    <source>
        <dbReference type="Pfam" id="PF11716"/>
    </source>
</evidence>
<feature type="domain" description="MDMPI C-terminal" evidence="1">
    <location>
        <begin position="139"/>
        <end position="240"/>
    </location>
</feature>
<accession>A0A841FQX8</accession>
<sequence>MEWSRYTASLTADAARLAEVVDGHMDAKVPSCPEWTVTDLVHHLGEVYEHKTLCIKLGAEPQPWPPERAATAPLTRMRTGLGHLLAEFTGREAASPAYTWYDPDQTVGFWARRMAQETAVHRADAELAAGVAITPIAEDIAVDGVDELLTIFFAWAFARWPEECAPVVAEGTGEAVVIATGDREFTVRVTPESVTVTEGDTPADPAVRISGDPTDVLLWLWRRVPDDKVTIEGDAEEAERLHRMLASFTQ</sequence>
<organism evidence="3 4">
    <name type="scientific">Phytomonospora endophytica</name>
    <dbReference type="NCBI Taxonomy" id="714109"/>
    <lineage>
        <taxon>Bacteria</taxon>
        <taxon>Bacillati</taxon>
        <taxon>Actinomycetota</taxon>
        <taxon>Actinomycetes</taxon>
        <taxon>Micromonosporales</taxon>
        <taxon>Micromonosporaceae</taxon>
        <taxon>Phytomonospora</taxon>
    </lineage>
</organism>
<reference evidence="3 4" key="1">
    <citation type="submission" date="2020-08" db="EMBL/GenBank/DDBJ databases">
        <title>Genomic Encyclopedia of Type Strains, Phase IV (KMG-IV): sequencing the most valuable type-strain genomes for metagenomic binning, comparative biology and taxonomic classification.</title>
        <authorList>
            <person name="Goeker M."/>
        </authorList>
    </citation>
    <scope>NUCLEOTIDE SEQUENCE [LARGE SCALE GENOMIC DNA]</scope>
    <source>
        <strain evidence="3 4">YIM 65646</strain>
    </source>
</reference>
<dbReference type="AlphaFoldDB" id="A0A841FQX8"/>
<proteinExistence type="predicted"/>
<dbReference type="Proteomes" id="UP000548476">
    <property type="component" value="Unassembled WGS sequence"/>
</dbReference>
<dbReference type="RefSeq" id="WP_184790042.1">
    <property type="nucleotide sequence ID" value="NZ_BONT01000109.1"/>
</dbReference>
<evidence type="ECO:0000313" key="3">
    <source>
        <dbReference type="EMBL" id="MBB6037233.1"/>
    </source>
</evidence>
<comment type="caution">
    <text evidence="3">The sequence shown here is derived from an EMBL/GenBank/DDBJ whole genome shotgun (WGS) entry which is preliminary data.</text>
</comment>
<dbReference type="InterPro" id="IPR024344">
    <property type="entry name" value="MDMPI_metal-binding"/>
</dbReference>
<dbReference type="InterPro" id="IPR017517">
    <property type="entry name" value="Maleyloyr_isom"/>
</dbReference>
<feature type="domain" description="Mycothiol-dependent maleylpyruvate isomerase metal-binding" evidence="2">
    <location>
        <begin position="12"/>
        <end position="125"/>
    </location>
</feature>
<dbReference type="NCBIfam" id="TIGR03083">
    <property type="entry name" value="maleylpyruvate isomerase family mycothiol-dependent enzyme"/>
    <property type="match status" value="1"/>
</dbReference>
<keyword evidence="4" id="KW-1185">Reference proteome</keyword>
<gene>
    <name evidence="3" type="ORF">HNR73_005106</name>
</gene>